<dbReference type="Pfam" id="PF14526">
    <property type="entry name" value="Cass2"/>
    <property type="match status" value="1"/>
</dbReference>
<gene>
    <name evidence="2" type="ORF">DFP98_103346</name>
</gene>
<dbReference type="InterPro" id="IPR029441">
    <property type="entry name" value="Cass2"/>
</dbReference>
<protein>
    <submittedName>
        <fullName evidence="2">Putative transcriptional regulator YdeE</fullName>
    </submittedName>
</protein>
<keyword evidence="3" id="KW-1185">Reference proteome</keyword>
<dbReference type="SUPFAM" id="SSF55136">
    <property type="entry name" value="Probable bacterial effector-binding domain"/>
    <property type="match status" value="1"/>
</dbReference>
<dbReference type="Proteomes" id="UP000256977">
    <property type="component" value="Unassembled WGS sequence"/>
</dbReference>
<dbReference type="OrthoDB" id="9787872at2"/>
<dbReference type="InterPro" id="IPR010499">
    <property type="entry name" value="AraC_E-bd"/>
</dbReference>
<comment type="caution">
    <text evidence="2">The sequence shown here is derived from an EMBL/GenBank/DDBJ whole genome shotgun (WGS) entry which is preliminary data.</text>
</comment>
<name>A0A3D9KIY0_9BACL</name>
<dbReference type="RefSeq" id="WP_116059604.1">
    <property type="nucleotide sequence ID" value="NZ_QRDZ01000003.1"/>
</dbReference>
<dbReference type="InterPro" id="IPR011256">
    <property type="entry name" value="Reg_factor_effector_dom_sf"/>
</dbReference>
<reference evidence="2 3" key="1">
    <citation type="submission" date="2018-07" db="EMBL/GenBank/DDBJ databases">
        <title>Genomic Encyclopedia of Type Strains, Phase III (KMG-III): the genomes of soil and plant-associated and newly described type strains.</title>
        <authorList>
            <person name="Whitman W."/>
        </authorList>
    </citation>
    <scope>NUCLEOTIDE SEQUENCE [LARGE SCALE GENOMIC DNA]</scope>
    <source>
        <strain evidence="2 3">CECT 7287</strain>
    </source>
</reference>
<dbReference type="SMART" id="SM00871">
    <property type="entry name" value="AraC_E_bind"/>
    <property type="match status" value="1"/>
</dbReference>
<dbReference type="AlphaFoldDB" id="A0A3D9KIY0"/>
<evidence type="ECO:0000313" key="3">
    <source>
        <dbReference type="Proteomes" id="UP000256977"/>
    </source>
</evidence>
<organism evidence="2 3">
    <name type="scientific">Cohnella phaseoli</name>
    <dbReference type="NCBI Taxonomy" id="456490"/>
    <lineage>
        <taxon>Bacteria</taxon>
        <taxon>Bacillati</taxon>
        <taxon>Bacillota</taxon>
        <taxon>Bacilli</taxon>
        <taxon>Bacillales</taxon>
        <taxon>Paenibacillaceae</taxon>
        <taxon>Cohnella</taxon>
    </lineage>
</organism>
<proteinExistence type="predicted"/>
<evidence type="ECO:0000259" key="1">
    <source>
        <dbReference type="SMART" id="SM00871"/>
    </source>
</evidence>
<evidence type="ECO:0000313" key="2">
    <source>
        <dbReference type="EMBL" id="RED86491.1"/>
    </source>
</evidence>
<feature type="domain" description="AraC effector-binding" evidence="1">
    <location>
        <begin position="1"/>
        <end position="157"/>
    </location>
</feature>
<dbReference type="EMBL" id="QRDZ01000003">
    <property type="protein sequence ID" value="RED86491.1"/>
    <property type="molecule type" value="Genomic_DNA"/>
</dbReference>
<sequence>MPVQIEYRDSFSVIGKLGEGLAAEGGKWIPVLWEKANHNFDEIRDLAKKDNEGNLVGLWGAMSDISESFERWTDQGKYLAGCEVIDNCNAPAGWARWVIPAYKYAIIQCNLDTYDEKFRYMITEYLPSNNYSIVGAVHEFYKPGETDEGLWLYFPIERA</sequence>
<accession>A0A3D9KIY0</accession>
<dbReference type="Gene3D" id="3.20.80.10">
    <property type="entry name" value="Regulatory factor, effector binding domain"/>
    <property type="match status" value="1"/>
</dbReference>